<sequence>MKTNIIAEFLLFIQVYPTGCSKDGEHQLDDKELKAVAAEVAKNDIDRKQNRELIVKTLCFHIML</sequence>
<proteinExistence type="predicted"/>
<protein>
    <submittedName>
        <fullName evidence="1">Uncharacterized protein</fullName>
    </submittedName>
</protein>
<evidence type="ECO:0000313" key="2">
    <source>
        <dbReference type="Proteomes" id="UP001168694"/>
    </source>
</evidence>
<evidence type="ECO:0000313" key="1">
    <source>
        <dbReference type="EMBL" id="MDN4071791.1"/>
    </source>
</evidence>
<organism evidence="1 2">
    <name type="scientific">Fictibacillus terranigra</name>
    <dbReference type="NCBI Taxonomy" id="3058424"/>
    <lineage>
        <taxon>Bacteria</taxon>
        <taxon>Bacillati</taxon>
        <taxon>Bacillota</taxon>
        <taxon>Bacilli</taxon>
        <taxon>Bacillales</taxon>
        <taxon>Fictibacillaceae</taxon>
        <taxon>Fictibacillus</taxon>
    </lineage>
</organism>
<gene>
    <name evidence="1" type="ORF">QYF49_01940</name>
</gene>
<dbReference type="Proteomes" id="UP001168694">
    <property type="component" value="Unassembled WGS sequence"/>
</dbReference>
<keyword evidence="2" id="KW-1185">Reference proteome</keyword>
<reference evidence="1" key="1">
    <citation type="submission" date="2023-06" db="EMBL/GenBank/DDBJ databases">
        <title>Draft Genome Sequences of Representative Paenibacillus Polymyxa, Bacillus cereus, Fictibacillus sp., and Brevibacillus agri Strains Isolated from Amazonian Dark Earth.</title>
        <authorList>
            <person name="Pellegrinetti T.A."/>
            <person name="Cunha I.C.M."/>
            <person name="Chaves M.G."/>
            <person name="Freitas A.S."/>
            <person name="Silva A.V.R."/>
            <person name="Tsai S.M."/>
            <person name="Mendes L.W."/>
        </authorList>
    </citation>
    <scope>NUCLEOTIDE SEQUENCE</scope>
    <source>
        <strain evidence="1">CENA-BCM004</strain>
    </source>
</reference>
<comment type="caution">
    <text evidence="1">The sequence shown here is derived from an EMBL/GenBank/DDBJ whole genome shotgun (WGS) entry which is preliminary data.</text>
</comment>
<name>A0ABT8E1L1_9BACL</name>
<accession>A0ABT8E1L1</accession>
<dbReference type="RefSeq" id="WP_290397948.1">
    <property type="nucleotide sequence ID" value="NZ_JAUHLN010000001.1"/>
</dbReference>
<dbReference type="EMBL" id="JAUHLN010000001">
    <property type="protein sequence ID" value="MDN4071791.1"/>
    <property type="molecule type" value="Genomic_DNA"/>
</dbReference>